<evidence type="ECO:0000313" key="1">
    <source>
        <dbReference type="EMBL" id="CAG8513621.1"/>
    </source>
</evidence>
<proteinExistence type="predicted"/>
<dbReference type="EMBL" id="CAJVPP010000805">
    <property type="protein sequence ID" value="CAG8513621.1"/>
    <property type="molecule type" value="Genomic_DNA"/>
</dbReference>
<accession>A0A9N9A0L5</accession>
<reference evidence="1" key="1">
    <citation type="submission" date="2021-06" db="EMBL/GenBank/DDBJ databases">
        <authorList>
            <person name="Kallberg Y."/>
            <person name="Tangrot J."/>
            <person name="Rosling A."/>
        </authorList>
    </citation>
    <scope>NUCLEOTIDE SEQUENCE</scope>
    <source>
        <strain evidence="1">87-6 pot B 2015</strain>
    </source>
</reference>
<dbReference type="AlphaFoldDB" id="A0A9N9A0L5"/>
<gene>
    <name evidence="1" type="ORF">FMOSSE_LOCUS4669</name>
</gene>
<dbReference type="Proteomes" id="UP000789375">
    <property type="component" value="Unassembled WGS sequence"/>
</dbReference>
<keyword evidence="2" id="KW-1185">Reference proteome</keyword>
<name>A0A9N9A0L5_FUNMO</name>
<sequence>MNVSKLMKFLSQSSFVLQQLYYQGTENFHARGYYKSNKRQVTHIPMLSERWKNWWKNGNISRKPVENFASLANIHITQYGSVTMKSKDKDIHTYEMEGSMHQYNERVSIEILVEELIEFLIIMVLEKKCPQPRKVLSREDWDILCRRCWRSSARYIMDIVGTGQSQKCTTRLNALSINLGRA</sequence>
<organism evidence="1 2">
    <name type="scientific">Funneliformis mosseae</name>
    <name type="common">Endomycorrhizal fungus</name>
    <name type="synonym">Glomus mosseae</name>
    <dbReference type="NCBI Taxonomy" id="27381"/>
    <lineage>
        <taxon>Eukaryota</taxon>
        <taxon>Fungi</taxon>
        <taxon>Fungi incertae sedis</taxon>
        <taxon>Mucoromycota</taxon>
        <taxon>Glomeromycotina</taxon>
        <taxon>Glomeromycetes</taxon>
        <taxon>Glomerales</taxon>
        <taxon>Glomeraceae</taxon>
        <taxon>Funneliformis</taxon>
    </lineage>
</organism>
<protein>
    <submittedName>
        <fullName evidence="1">990_t:CDS:1</fullName>
    </submittedName>
</protein>
<comment type="caution">
    <text evidence="1">The sequence shown here is derived from an EMBL/GenBank/DDBJ whole genome shotgun (WGS) entry which is preliminary data.</text>
</comment>
<evidence type="ECO:0000313" key="2">
    <source>
        <dbReference type="Proteomes" id="UP000789375"/>
    </source>
</evidence>